<protein>
    <submittedName>
        <fullName evidence="7">Allene oxide synthase 2</fullName>
    </submittedName>
</protein>
<dbReference type="InterPro" id="IPR036396">
    <property type="entry name" value="Cyt_P450_sf"/>
</dbReference>
<organism evidence="7 8">
    <name type="scientific">Platanthera zijinensis</name>
    <dbReference type="NCBI Taxonomy" id="2320716"/>
    <lineage>
        <taxon>Eukaryota</taxon>
        <taxon>Viridiplantae</taxon>
        <taxon>Streptophyta</taxon>
        <taxon>Embryophyta</taxon>
        <taxon>Tracheophyta</taxon>
        <taxon>Spermatophyta</taxon>
        <taxon>Magnoliopsida</taxon>
        <taxon>Liliopsida</taxon>
        <taxon>Asparagales</taxon>
        <taxon>Orchidaceae</taxon>
        <taxon>Orchidoideae</taxon>
        <taxon>Orchideae</taxon>
        <taxon>Orchidinae</taxon>
        <taxon>Platanthera</taxon>
    </lineage>
</organism>
<keyword evidence="3" id="KW-0479">Metal-binding</keyword>
<dbReference type="Pfam" id="PF00067">
    <property type="entry name" value="p450"/>
    <property type="match status" value="1"/>
</dbReference>
<dbReference type="GO" id="GO:0016125">
    <property type="term" value="P:sterol metabolic process"/>
    <property type="evidence" value="ECO:0007669"/>
    <property type="project" value="TreeGrafter"/>
</dbReference>
<keyword evidence="5" id="KW-0456">Lyase</keyword>
<comment type="similarity">
    <text evidence="1">Belongs to the cytochrome P450 family.</text>
</comment>
<dbReference type="GO" id="GO:0016829">
    <property type="term" value="F:lyase activity"/>
    <property type="evidence" value="ECO:0007669"/>
    <property type="project" value="UniProtKB-KW"/>
</dbReference>
<dbReference type="AlphaFoldDB" id="A0AAP0BTQ7"/>
<evidence type="ECO:0000313" key="7">
    <source>
        <dbReference type="EMBL" id="KAK8949168.1"/>
    </source>
</evidence>
<dbReference type="Gene3D" id="1.10.630.10">
    <property type="entry name" value="Cytochrome P450"/>
    <property type="match status" value="1"/>
</dbReference>
<reference evidence="7 8" key="1">
    <citation type="journal article" date="2022" name="Nat. Plants">
        <title>Genomes of leafy and leafless Platanthera orchids illuminate the evolution of mycoheterotrophy.</title>
        <authorList>
            <person name="Li M.H."/>
            <person name="Liu K.W."/>
            <person name="Li Z."/>
            <person name="Lu H.C."/>
            <person name="Ye Q.L."/>
            <person name="Zhang D."/>
            <person name="Wang J.Y."/>
            <person name="Li Y.F."/>
            <person name="Zhong Z.M."/>
            <person name="Liu X."/>
            <person name="Yu X."/>
            <person name="Liu D.K."/>
            <person name="Tu X.D."/>
            <person name="Liu B."/>
            <person name="Hao Y."/>
            <person name="Liao X.Y."/>
            <person name="Jiang Y.T."/>
            <person name="Sun W.H."/>
            <person name="Chen J."/>
            <person name="Chen Y.Q."/>
            <person name="Ai Y."/>
            <person name="Zhai J.W."/>
            <person name="Wu S.S."/>
            <person name="Zhou Z."/>
            <person name="Hsiao Y.Y."/>
            <person name="Wu W.L."/>
            <person name="Chen Y.Y."/>
            <person name="Lin Y.F."/>
            <person name="Hsu J.L."/>
            <person name="Li C.Y."/>
            <person name="Wang Z.W."/>
            <person name="Zhao X."/>
            <person name="Zhong W.Y."/>
            <person name="Ma X.K."/>
            <person name="Ma L."/>
            <person name="Huang J."/>
            <person name="Chen G.Z."/>
            <person name="Huang M.Z."/>
            <person name="Huang L."/>
            <person name="Peng D.H."/>
            <person name="Luo Y.B."/>
            <person name="Zou S.Q."/>
            <person name="Chen S.P."/>
            <person name="Lan S."/>
            <person name="Tsai W.C."/>
            <person name="Van de Peer Y."/>
            <person name="Liu Z.J."/>
        </authorList>
    </citation>
    <scope>NUCLEOTIDE SEQUENCE [LARGE SCALE GENOMIC DNA]</scope>
    <source>
        <strain evidence="7">Lor287</strain>
    </source>
</reference>
<dbReference type="PANTHER" id="PTHR24286:SF302">
    <property type="entry name" value="ALLENE OXIDE SYNTHASE 2"/>
    <property type="match status" value="1"/>
</dbReference>
<evidence type="ECO:0000256" key="6">
    <source>
        <dbReference type="ARBA" id="ARBA00060657"/>
    </source>
</evidence>
<dbReference type="CDD" id="cd11071">
    <property type="entry name" value="CYP74"/>
    <property type="match status" value="1"/>
</dbReference>
<keyword evidence="8" id="KW-1185">Reference proteome</keyword>
<comment type="caution">
    <text evidence="7">The sequence shown here is derived from an EMBL/GenBank/DDBJ whole genome shotgun (WGS) entry which is preliminary data.</text>
</comment>
<evidence type="ECO:0000256" key="2">
    <source>
        <dbReference type="ARBA" id="ARBA00022617"/>
    </source>
</evidence>
<comment type="pathway">
    <text evidence="6">Lipid metabolism; oxylipin biosynthesis.</text>
</comment>
<dbReference type="GO" id="GO:0019752">
    <property type="term" value="P:carboxylic acid metabolic process"/>
    <property type="evidence" value="ECO:0007669"/>
    <property type="project" value="UniProtKB-ARBA"/>
</dbReference>
<evidence type="ECO:0000256" key="5">
    <source>
        <dbReference type="ARBA" id="ARBA00023239"/>
    </source>
</evidence>
<keyword evidence="4" id="KW-0408">Iron</keyword>
<evidence type="ECO:0000256" key="4">
    <source>
        <dbReference type="ARBA" id="ARBA00023004"/>
    </source>
</evidence>
<dbReference type="GO" id="GO:0005506">
    <property type="term" value="F:iron ion binding"/>
    <property type="evidence" value="ECO:0007669"/>
    <property type="project" value="InterPro"/>
</dbReference>
<dbReference type="PANTHER" id="PTHR24286">
    <property type="entry name" value="CYTOCHROME P450 26"/>
    <property type="match status" value="1"/>
</dbReference>
<dbReference type="Proteomes" id="UP001418222">
    <property type="component" value="Unassembled WGS sequence"/>
</dbReference>
<evidence type="ECO:0000313" key="8">
    <source>
        <dbReference type="Proteomes" id="UP001418222"/>
    </source>
</evidence>
<dbReference type="InterPro" id="IPR001128">
    <property type="entry name" value="Cyt_P450"/>
</dbReference>
<evidence type="ECO:0000256" key="1">
    <source>
        <dbReference type="ARBA" id="ARBA00010617"/>
    </source>
</evidence>
<dbReference type="SUPFAM" id="SSF48264">
    <property type="entry name" value="Cytochrome P450"/>
    <property type="match status" value="1"/>
</dbReference>
<dbReference type="GO" id="GO:0016705">
    <property type="term" value="F:oxidoreductase activity, acting on paired donors, with incorporation or reduction of molecular oxygen"/>
    <property type="evidence" value="ECO:0007669"/>
    <property type="project" value="InterPro"/>
</dbReference>
<proteinExistence type="inferred from homology"/>
<dbReference type="GO" id="GO:0004497">
    <property type="term" value="F:monooxygenase activity"/>
    <property type="evidence" value="ECO:0007669"/>
    <property type="project" value="InterPro"/>
</dbReference>
<dbReference type="GO" id="GO:0020037">
    <property type="term" value="F:heme binding"/>
    <property type="evidence" value="ECO:0007669"/>
    <property type="project" value="InterPro"/>
</dbReference>
<evidence type="ECO:0000256" key="3">
    <source>
        <dbReference type="ARBA" id="ARBA00022723"/>
    </source>
</evidence>
<gene>
    <name evidence="7" type="primary">CYP74A2</name>
    <name evidence="7" type="ORF">KSP39_PZI005772</name>
</gene>
<keyword evidence="2" id="KW-0349">Heme</keyword>
<dbReference type="FunFam" id="1.10.630.10:FF:000024">
    <property type="entry name" value="Allene oxide synthase, chloroplastic"/>
    <property type="match status" value="1"/>
</dbReference>
<name>A0AAP0BTQ7_9ASPA</name>
<accession>A0AAP0BTQ7</accession>
<dbReference type="EMBL" id="JBBWWQ010000004">
    <property type="protein sequence ID" value="KAK8949168.1"/>
    <property type="molecule type" value="Genomic_DNA"/>
</dbReference>
<sequence length="499" mass="54412">MAPNLLPSEKSPPLLPVKDIPGNYGTPFFSPIKDRLDYYYFKGHDAFFQSKINLYGSTVFRTNMPPGPFMASNPRVIAVLDANSFPVLFDVSKVEKKDVFTGTYMPTTKLTGGYRVCSYLDPSEPAHAKIKQLLFTLLASRKDAVIPAFRSAFADQLFAAVDSKLASSGRADFNAINDEISFDFLGEAYFGARPSKVGAASGLPGKATTWLSIQLAPLASNIVTKYLPWFIEDLLLHTFPIPSFVAKPGYKDLYAYFQSAGSAVFEAAGKLGLSREEACHNILFATSFNSYGGLKVFFPSLVKYLAASGIGLHARLAAEARAAVAAAGENGRLTLAALEKMELIKSVVYEVLRIDPPVQFQYAHAKKDFVIESHVAAFQVRKGEMLFGYQPFATRDPVVFGPNADKFVPDRFVGDGAKLLRYVWWSNGPETEDPTIGNKQCAGKNFVVLVARLLVAELFLYYDTFTAEAGTSALGAQVFITSVTKAKAKAKAAEDSSSK</sequence>